<evidence type="ECO:0000313" key="6">
    <source>
        <dbReference type="EMBL" id="KWX06072.1"/>
    </source>
</evidence>
<dbReference type="PIRSF" id="PIRSF033490">
    <property type="entry name" value="MazF"/>
    <property type="match status" value="1"/>
</dbReference>
<dbReference type="EC" id="3.1.-.-" evidence="3"/>
<evidence type="ECO:0000313" key="8">
    <source>
        <dbReference type="Proteomes" id="UP000070598"/>
    </source>
</evidence>
<evidence type="ECO:0000313" key="9">
    <source>
        <dbReference type="Proteomes" id="UP000070659"/>
    </source>
</evidence>
<dbReference type="EMBL" id="LAXD01000001">
    <property type="protein sequence ID" value="KWW99145.1"/>
    <property type="molecule type" value="Genomic_DNA"/>
</dbReference>
<sequence length="113" mass="12290">MRAARRGEIWLADLNPIAGHEQGGVRPCVIVSADGYNRLPIGMAIVVPLTSRDRGLSHQTPIRNAASGLDRVSYARPEDVRAISVERLVRRLGTADDEEMTAIGSALRAFLDL</sequence>
<reference evidence="4" key="4">
    <citation type="submission" date="2015-04" db="EMBL/GenBank/DDBJ databases">
        <title>Physiological reanalysis, assessment of diazotrophy, and genome sequences of multiple isolates of Streptomyces thermoautotrophicus.</title>
        <authorList>
            <person name="MacKellar D.C."/>
            <person name="Lieber L."/>
            <person name="Norman J."/>
            <person name="Bolger A."/>
            <person name="Tobin C."/>
            <person name="Murray J.W."/>
            <person name="Woodward J."/>
            <person name="Friesen M."/>
            <person name="Prell J."/>
        </authorList>
    </citation>
    <scope>NUCLEOTIDE SEQUENCE [LARGE SCALE GENOMIC DNA]</scope>
    <source>
        <strain evidence="4">H1</strain>
    </source>
</reference>
<dbReference type="PATRIC" id="fig|1469144.10.peg.891"/>
<dbReference type="EMBL" id="JYIK01001114">
    <property type="protein sequence ID" value="KWX06072.1"/>
    <property type="molecule type" value="Genomic_DNA"/>
</dbReference>
<evidence type="ECO:0000313" key="5">
    <source>
        <dbReference type="EMBL" id="KWX05057.1"/>
    </source>
</evidence>
<gene>
    <name evidence="4" type="ORF">LI90_779</name>
    <name evidence="5" type="ORF">TH66_04755</name>
    <name evidence="6" type="ORF">TR74_23080</name>
</gene>
<comment type="caution">
    <text evidence="4">The sequence shown here is derived from an EMBL/GenBank/DDBJ whole genome shotgun (WGS) entry which is preliminary data.</text>
</comment>
<reference evidence="5 9" key="2">
    <citation type="submission" date="2015-02" db="EMBL/GenBank/DDBJ databases">
        <title>Physiological reanalysis, assessment of diazotrophy, and genome sequences of multiple isolates of Streptomyces thermoautotrophicus.</title>
        <authorList>
            <person name="MacKellar D.C."/>
            <person name="Lieber L."/>
            <person name="Norman J."/>
            <person name="Bolger A."/>
            <person name="Tobin C."/>
            <person name="Murray J.W."/>
            <person name="Prell J."/>
        </authorList>
    </citation>
    <scope>NUCLEOTIDE SEQUENCE [LARGE SCALE GENOMIC DNA]</scope>
    <source>
        <strain evidence="5 9">UBT1</strain>
    </source>
</reference>
<name>A0A132MN39_9ACTN</name>
<dbReference type="GO" id="GO:0004521">
    <property type="term" value="F:RNA endonuclease activity"/>
    <property type="evidence" value="ECO:0007669"/>
    <property type="project" value="TreeGrafter"/>
</dbReference>
<reference evidence="8" key="1">
    <citation type="submission" date="2015-02" db="EMBL/GenBank/DDBJ databases">
        <title>Physiological reanalysis, assessment of diazotrophy, and genome sequences of multiple isolates of Streptomyces thermoautotrophicus.</title>
        <authorList>
            <person name="MacKellar D.C."/>
            <person name="Lieber L."/>
            <person name="Norman J."/>
            <person name="Bolger A."/>
            <person name="Tobin C."/>
            <person name="Murray J.W."/>
            <person name="Friesen M."/>
            <person name="Prell J."/>
        </authorList>
    </citation>
    <scope>NUCLEOTIDE SEQUENCE [LARGE SCALE GENOMIC DNA]</scope>
    <source>
        <strain evidence="8">UBT1</strain>
    </source>
</reference>
<comment type="function">
    <text evidence="3">Toxic component of a type II toxin-antitoxin (TA) system.</text>
</comment>
<protein>
    <recommendedName>
        <fullName evidence="3">mRNA interferase</fullName>
        <ecNumber evidence="3">3.1.-.-</ecNumber>
    </recommendedName>
</protein>
<dbReference type="PANTHER" id="PTHR33988:SF1">
    <property type="entry name" value="ENDORIBONUCLEASE MAZF7-RELATED"/>
    <property type="match status" value="1"/>
</dbReference>
<dbReference type="GO" id="GO:0016787">
    <property type="term" value="F:hydrolase activity"/>
    <property type="evidence" value="ECO:0007669"/>
    <property type="project" value="UniProtKB-KW"/>
</dbReference>
<dbReference type="Proteomes" id="UP000070188">
    <property type="component" value="Unassembled WGS sequence"/>
</dbReference>
<dbReference type="OrthoDB" id="9808744at2"/>
<reference evidence="7" key="3">
    <citation type="submission" date="2015-04" db="EMBL/GenBank/DDBJ databases">
        <title>Physiological reanalysis, assessment of diazotrophy, and genome sequences of multiple isolates of Streptomyces thermoautotrophicus.</title>
        <authorList>
            <person name="MacKellar D.C."/>
            <person name="Lieber L."/>
            <person name="Norman J."/>
            <person name="Bolger A."/>
            <person name="Tobin C."/>
            <person name="Murray J.W."/>
            <person name="Chang R."/>
            <person name="Ford T."/>
            <person name="Nguyen P.Q."/>
            <person name="Woodward J."/>
            <person name="Permingeat H."/>
            <person name="Joshi N.S."/>
            <person name="Silver P.A."/>
            <person name="Usadel B."/>
            <person name="Rutherford A.W."/>
            <person name="Friesen M."/>
            <person name="Prell J."/>
        </authorList>
    </citation>
    <scope>NUCLEOTIDE SEQUENCE [LARGE SCALE GENOMIC DNA]</scope>
    <source>
        <strain evidence="7">H1</strain>
    </source>
</reference>
<keyword evidence="3" id="KW-0255">Endonuclease</keyword>
<evidence type="ECO:0000256" key="3">
    <source>
        <dbReference type="PIRNR" id="PIRNR033490"/>
    </source>
</evidence>
<dbReference type="SUPFAM" id="SSF50118">
    <property type="entry name" value="Cell growth inhibitor/plasmid maintenance toxic component"/>
    <property type="match status" value="1"/>
</dbReference>
<dbReference type="InterPro" id="IPR011067">
    <property type="entry name" value="Plasmid_toxin/cell-grow_inhib"/>
</dbReference>
<comment type="similarity">
    <text evidence="1 3">Belongs to the PemK/MazF family.</text>
</comment>
<evidence type="ECO:0000313" key="7">
    <source>
        <dbReference type="Proteomes" id="UP000070188"/>
    </source>
</evidence>
<evidence type="ECO:0000313" key="4">
    <source>
        <dbReference type="EMBL" id="KWW99145.1"/>
    </source>
</evidence>
<accession>A0A132MN39</accession>
<organism evidence="4 7">
    <name type="scientific">Carbonactinospora thermoautotrophica</name>
    <dbReference type="NCBI Taxonomy" id="1469144"/>
    <lineage>
        <taxon>Bacteria</taxon>
        <taxon>Bacillati</taxon>
        <taxon>Actinomycetota</taxon>
        <taxon>Actinomycetes</taxon>
        <taxon>Kitasatosporales</taxon>
        <taxon>Carbonactinosporaceae</taxon>
        <taxon>Carbonactinospora</taxon>
    </lineage>
</organism>
<dbReference type="GO" id="GO:0006402">
    <property type="term" value="P:mRNA catabolic process"/>
    <property type="evidence" value="ECO:0007669"/>
    <property type="project" value="TreeGrafter"/>
</dbReference>
<evidence type="ECO:0000256" key="1">
    <source>
        <dbReference type="ARBA" id="ARBA00007521"/>
    </source>
</evidence>
<dbReference type="AlphaFoldDB" id="A0A132MN39"/>
<dbReference type="Pfam" id="PF02452">
    <property type="entry name" value="PemK_toxin"/>
    <property type="match status" value="1"/>
</dbReference>
<dbReference type="STRING" id="1469144.LI90_779"/>
<dbReference type="GO" id="GO:0003677">
    <property type="term" value="F:DNA binding"/>
    <property type="evidence" value="ECO:0007669"/>
    <property type="project" value="InterPro"/>
</dbReference>
<dbReference type="RefSeq" id="WP_066884238.1">
    <property type="nucleotide sequence ID" value="NZ_CP171739.1"/>
</dbReference>
<keyword evidence="3" id="KW-0540">Nuclease</keyword>
<dbReference type="InterPro" id="IPR003477">
    <property type="entry name" value="PemK-like"/>
</dbReference>
<keyword evidence="7" id="KW-1185">Reference proteome</keyword>
<dbReference type="GO" id="GO:0016075">
    <property type="term" value="P:rRNA catabolic process"/>
    <property type="evidence" value="ECO:0007669"/>
    <property type="project" value="TreeGrafter"/>
</dbReference>
<dbReference type="EMBL" id="JYIJ01000013">
    <property type="protein sequence ID" value="KWX05057.1"/>
    <property type="molecule type" value="Genomic_DNA"/>
</dbReference>
<dbReference type="PANTHER" id="PTHR33988">
    <property type="entry name" value="ENDORIBONUCLEASE MAZF-RELATED"/>
    <property type="match status" value="1"/>
</dbReference>
<dbReference type="Proteomes" id="UP000070659">
    <property type="component" value="Unassembled WGS sequence"/>
</dbReference>
<dbReference type="Gene3D" id="2.30.30.110">
    <property type="match status" value="1"/>
</dbReference>
<keyword evidence="2" id="KW-1277">Toxin-antitoxin system</keyword>
<keyword evidence="3" id="KW-0378">Hydrolase</keyword>
<proteinExistence type="inferred from homology"/>
<evidence type="ECO:0000256" key="2">
    <source>
        <dbReference type="ARBA" id="ARBA00022649"/>
    </source>
</evidence>
<dbReference type="Proteomes" id="UP000070598">
    <property type="component" value="Unassembled WGS sequence"/>
</dbReference>